<dbReference type="InterPro" id="IPR000653">
    <property type="entry name" value="DegT/StrS_aminotransferase"/>
</dbReference>
<dbReference type="Pfam" id="PF01041">
    <property type="entry name" value="DegT_DnrJ_EryC1"/>
    <property type="match status" value="1"/>
</dbReference>
<dbReference type="SUPFAM" id="SSF53383">
    <property type="entry name" value="PLP-dependent transferases"/>
    <property type="match status" value="1"/>
</dbReference>
<sequence>MHFIDLAAQQARIKPRLDAAIQTVLAHGRYVMGPEVAELERRLADYVGVAHCIGCANGTDALQIALMALDIGPGDEVIVPGFTFIASAESIVLVGARPVYVDIDPHTYLLDPTRVEAAITPRTRAVMPVSLFGQCADMEAIEALARKHDLEVVEDAAQSFGATRHGRRSCGLSRIACTSFFPSKPLGAYGDGGALFTDDAELAEKVRLVTRHGEARRYHHTRVGMNSRLDTLQAAILLAKLELFDEEVVLRQQAAKRYDALLAESGIVNAPRVAPGNTSVHAQYSIRVPRRDEVQAKLADAGIPTAVHYPLPLNHQPAVADPACKLPVTEAVCREILSLPMHPYLEAAQQRRVVEALQEALHAAS</sequence>
<evidence type="ECO:0000313" key="3">
    <source>
        <dbReference type="EMBL" id="MCE8020047.1"/>
    </source>
</evidence>
<dbReference type="GO" id="GO:0008483">
    <property type="term" value="F:transaminase activity"/>
    <property type="evidence" value="ECO:0007669"/>
    <property type="project" value="UniProtKB-KW"/>
</dbReference>
<comment type="caution">
    <text evidence="3">The sequence shown here is derived from an EMBL/GenBank/DDBJ whole genome shotgun (WGS) entry which is preliminary data.</text>
</comment>
<dbReference type="EMBL" id="JABFTT010000005">
    <property type="protein sequence ID" value="MCE8020047.1"/>
    <property type="molecule type" value="Genomic_DNA"/>
</dbReference>
<keyword evidence="4" id="KW-1185">Reference proteome</keyword>
<dbReference type="RefSeq" id="WP_234273418.1">
    <property type="nucleotide sequence ID" value="NZ_JABFTT010000005.1"/>
</dbReference>
<dbReference type="InterPro" id="IPR015424">
    <property type="entry name" value="PyrdxlP-dep_Trfase"/>
</dbReference>
<keyword evidence="3" id="KW-0032">Aminotransferase</keyword>
<dbReference type="Gene3D" id="3.40.640.10">
    <property type="entry name" value="Type I PLP-dependent aspartate aminotransferase-like (Major domain)"/>
    <property type="match status" value="1"/>
</dbReference>
<dbReference type="CDD" id="cd00616">
    <property type="entry name" value="AHBA_syn"/>
    <property type="match status" value="1"/>
</dbReference>
<accession>A0ABS9AE77</accession>
<dbReference type="InterPro" id="IPR015421">
    <property type="entry name" value="PyrdxlP-dep_Trfase_major"/>
</dbReference>
<protein>
    <submittedName>
        <fullName evidence="3">DegT/DnrJ/EryC1/StrS family aminotransferase</fullName>
    </submittedName>
</protein>
<evidence type="ECO:0000256" key="1">
    <source>
        <dbReference type="ARBA" id="ARBA00022898"/>
    </source>
</evidence>
<gene>
    <name evidence="3" type="ORF">HOP51_07950</name>
</gene>
<dbReference type="Gene3D" id="3.90.1150.10">
    <property type="entry name" value="Aspartate Aminotransferase, domain 1"/>
    <property type="match status" value="1"/>
</dbReference>
<keyword evidence="3" id="KW-0808">Transferase</keyword>
<dbReference type="InterPro" id="IPR015422">
    <property type="entry name" value="PyrdxlP-dep_Trfase_small"/>
</dbReference>
<dbReference type="PANTHER" id="PTHR30244:SF42">
    <property type="entry name" value="UDP-2-ACETAMIDO-2-DEOXY-3-OXO-D-GLUCURONATE AMINOTRANSFERASE"/>
    <property type="match status" value="1"/>
</dbReference>
<dbReference type="PIRSF" id="PIRSF000390">
    <property type="entry name" value="PLP_StrS"/>
    <property type="match status" value="1"/>
</dbReference>
<evidence type="ECO:0000256" key="2">
    <source>
        <dbReference type="RuleBase" id="RU004508"/>
    </source>
</evidence>
<name>A0ABS9AE77_9GAMM</name>
<organism evidence="3 4">
    <name type="scientific">Billgrantia zhangzhouensis</name>
    <dbReference type="NCBI Taxonomy" id="2733481"/>
    <lineage>
        <taxon>Bacteria</taxon>
        <taxon>Pseudomonadati</taxon>
        <taxon>Pseudomonadota</taxon>
        <taxon>Gammaproteobacteria</taxon>
        <taxon>Oceanospirillales</taxon>
        <taxon>Halomonadaceae</taxon>
        <taxon>Billgrantia</taxon>
    </lineage>
</organism>
<proteinExistence type="inferred from homology"/>
<keyword evidence="1 2" id="KW-0663">Pyridoxal phosphate</keyword>
<dbReference type="PANTHER" id="PTHR30244">
    <property type="entry name" value="TRANSAMINASE"/>
    <property type="match status" value="1"/>
</dbReference>
<evidence type="ECO:0000313" key="4">
    <source>
        <dbReference type="Proteomes" id="UP001320122"/>
    </source>
</evidence>
<dbReference type="Proteomes" id="UP001320122">
    <property type="component" value="Unassembled WGS sequence"/>
</dbReference>
<comment type="similarity">
    <text evidence="2">Belongs to the DegT/DnrJ/EryC1 family.</text>
</comment>
<reference evidence="3 4" key="1">
    <citation type="journal article" date="2021" name="Front. Microbiol.">
        <title>Aerobic Denitrification and Heterotrophic Sulfur Oxidation in the Genus Halomonas Revealed by Six Novel Species Characterizations and Genome-Based Analysis.</title>
        <authorList>
            <person name="Wang L."/>
            <person name="Shao Z."/>
        </authorList>
    </citation>
    <scope>NUCLEOTIDE SEQUENCE [LARGE SCALE GENOMIC DNA]</scope>
    <source>
        <strain evidence="3 4">MCCC 1A11036</strain>
    </source>
</reference>